<accession>A0A1H7H1W3</accession>
<gene>
    <name evidence="1" type="ORF">SAMN05216387_101449</name>
</gene>
<sequence length="94" mass="10615">MKRVGTNQLKIHIGAFKKPNDSRVAVLAVHENCGAGAVKQVFLREQTPPVLWRRVNQKIIFIRRVRSGRSQEEVEAGQCVINLIYAINAGVQYM</sequence>
<evidence type="ECO:0000313" key="1">
    <source>
        <dbReference type="EMBL" id="SEK44301.1"/>
    </source>
</evidence>
<reference evidence="1 2" key="1">
    <citation type="submission" date="2016-10" db="EMBL/GenBank/DDBJ databases">
        <authorList>
            <person name="de Groot N.N."/>
        </authorList>
    </citation>
    <scope>NUCLEOTIDE SEQUENCE [LARGE SCALE GENOMIC DNA]</scope>
    <source>
        <strain evidence="1 2">Nv1</strain>
    </source>
</reference>
<dbReference type="AlphaFoldDB" id="A0A1H7H1W3"/>
<proteinExistence type="predicted"/>
<protein>
    <submittedName>
        <fullName evidence="1">Uncharacterized protein</fullName>
    </submittedName>
</protein>
<keyword evidence="2" id="KW-1185">Reference proteome</keyword>
<dbReference type="EMBL" id="FOBH01000001">
    <property type="protein sequence ID" value="SEK44301.1"/>
    <property type="molecule type" value="Genomic_DNA"/>
</dbReference>
<dbReference type="Proteomes" id="UP000198620">
    <property type="component" value="Unassembled WGS sequence"/>
</dbReference>
<evidence type="ECO:0000313" key="2">
    <source>
        <dbReference type="Proteomes" id="UP000198620"/>
    </source>
</evidence>
<organism evidence="1 2">
    <name type="scientific">Nitrosovibrio tenuis</name>
    <dbReference type="NCBI Taxonomy" id="1233"/>
    <lineage>
        <taxon>Bacteria</taxon>
        <taxon>Pseudomonadati</taxon>
        <taxon>Pseudomonadota</taxon>
        <taxon>Betaproteobacteria</taxon>
        <taxon>Nitrosomonadales</taxon>
        <taxon>Nitrosomonadaceae</taxon>
        <taxon>Nitrosovibrio</taxon>
    </lineage>
</organism>
<dbReference type="STRING" id="1233.SAMN05216387_101449"/>
<name>A0A1H7H1W3_9PROT</name>